<keyword evidence="4" id="KW-1185">Reference proteome</keyword>
<evidence type="ECO:0000256" key="2">
    <source>
        <dbReference type="SAM" id="Phobius"/>
    </source>
</evidence>
<comment type="caution">
    <text evidence="3">The sequence shown here is derived from an EMBL/GenBank/DDBJ whole genome shotgun (WGS) entry which is preliminary data.</text>
</comment>
<dbReference type="EMBL" id="PZJX01000027">
    <property type="protein sequence ID" value="PTE09786.1"/>
    <property type="molecule type" value="Genomic_DNA"/>
</dbReference>
<evidence type="ECO:0000313" key="4">
    <source>
        <dbReference type="Proteomes" id="UP000240259"/>
    </source>
</evidence>
<dbReference type="RefSeq" id="WP_107649737.1">
    <property type="nucleotide sequence ID" value="NZ_PZJX01000027.1"/>
</dbReference>
<sequence length="127" mass="13880">MKKRPSSILRSMVIGGLVVIALAKVLIQLTASPVPDPASGRIEPALFAPAISTDWDYVTTWQTVLLIVLTSTVLICFVAWPVVAWLERRMDTAEPSKSALPVPTARQFPARRSFGRQGREPQATVPT</sequence>
<gene>
    <name evidence="3" type="ORF">C9427_13970</name>
</gene>
<accession>A0A2T4IVV4</accession>
<name>A0A2T4IVV4_9HYPH</name>
<keyword evidence="2" id="KW-1133">Transmembrane helix</keyword>
<dbReference type="Proteomes" id="UP000240259">
    <property type="component" value="Unassembled WGS sequence"/>
</dbReference>
<feature type="transmembrane region" description="Helical" evidence="2">
    <location>
        <begin position="12"/>
        <end position="31"/>
    </location>
</feature>
<organism evidence="3 4">
    <name type="scientific">Mesorhizobium helmanticense</name>
    <dbReference type="NCBI Taxonomy" id="1776423"/>
    <lineage>
        <taxon>Bacteria</taxon>
        <taxon>Pseudomonadati</taxon>
        <taxon>Pseudomonadota</taxon>
        <taxon>Alphaproteobacteria</taxon>
        <taxon>Hyphomicrobiales</taxon>
        <taxon>Phyllobacteriaceae</taxon>
        <taxon>Mesorhizobium</taxon>
    </lineage>
</organism>
<feature type="transmembrane region" description="Helical" evidence="2">
    <location>
        <begin position="64"/>
        <end position="86"/>
    </location>
</feature>
<reference evidence="3 4" key="1">
    <citation type="submission" date="2018-03" db="EMBL/GenBank/DDBJ databases">
        <title>Genome sequence of the symbiotic type strain Mesorhizobium helmanticense CSLC115NT isolated from Lotus corniculatus nodules.</title>
        <authorList>
            <person name="Sannazzaro A.I."/>
            <person name="Torres Tejerizo G.A."/>
            <person name="Dip D."/>
            <person name="Caballero M."/>
            <person name="Pistorio M."/>
            <person name="Estrella M.J."/>
        </authorList>
    </citation>
    <scope>NUCLEOTIDE SEQUENCE [LARGE SCALE GENOMIC DNA]</scope>
    <source>
        <strain evidence="3 4">CSLC115N</strain>
    </source>
</reference>
<dbReference type="AlphaFoldDB" id="A0A2T4IVV4"/>
<keyword evidence="2" id="KW-0812">Transmembrane</keyword>
<evidence type="ECO:0000313" key="3">
    <source>
        <dbReference type="EMBL" id="PTE09786.1"/>
    </source>
</evidence>
<keyword evidence="2" id="KW-0472">Membrane</keyword>
<feature type="region of interest" description="Disordered" evidence="1">
    <location>
        <begin position="93"/>
        <end position="127"/>
    </location>
</feature>
<dbReference type="OrthoDB" id="9810311at2"/>
<protein>
    <submittedName>
        <fullName evidence="3">Uncharacterized protein</fullName>
    </submittedName>
</protein>
<evidence type="ECO:0000256" key="1">
    <source>
        <dbReference type="SAM" id="MobiDB-lite"/>
    </source>
</evidence>
<proteinExistence type="predicted"/>